<dbReference type="AlphaFoldDB" id="A0A9W6Y5B1"/>
<evidence type="ECO:0000313" key="1">
    <source>
        <dbReference type="EMBL" id="GMF52862.1"/>
    </source>
</evidence>
<accession>A0A9W6Y5B1</accession>
<proteinExistence type="predicted"/>
<gene>
    <name evidence="1" type="ORF">Pfra01_002173400</name>
</gene>
<name>A0A9W6Y5B1_9STRA</name>
<evidence type="ECO:0000313" key="2">
    <source>
        <dbReference type="Proteomes" id="UP001165121"/>
    </source>
</evidence>
<organism evidence="1 2">
    <name type="scientific">Phytophthora fragariaefolia</name>
    <dbReference type="NCBI Taxonomy" id="1490495"/>
    <lineage>
        <taxon>Eukaryota</taxon>
        <taxon>Sar</taxon>
        <taxon>Stramenopiles</taxon>
        <taxon>Oomycota</taxon>
        <taxon>Peronosporomycetes</taxon>
        <taxon>Peronosporales</taxon>
        <taxon>Peronosporaceae</taxon>
        <taxon>Phytophthora</taxon>
    </lineage>
</organism>
<keyword evidence="2" id="KW-1185">Reference proteome</keyword>
<dbReference type="EMBL" id="BSXT01003157">
    <property type="protein sequence ID" value="GMF52862.1"/>
    <property type="molecule type" value="Genomic_DNA"/>
</dbReference>
<sequence>MAGSGAVLTSGIGTVPSVVSVVTAPATIAASANVTQAWPTIPALFPSVAPSAGSFSATQLMMPQYSGGGFGMKLDNMPPVMQGSFDLYAAQLKTYLTRLNVWCIVENAIAVRASVRDEQFAMMDNIA</sequence>
<comment type="caution">
    <text evidence="1">The sequence shown here is derived from an EMBL/GenBank/DDBJ whole genome shotgun (WGS) entry which is preliminary data.</text>
</comment>
<dbReference type="Proteomes" id="UP001165121">
    <property type="component" value="Unassembled WGS sequence"/>
</dbReference>
<dbReference type="OrthoDB" id="146717at2759"/>
<protein>
    <submittedName>
        <fullName evidence="1">Unnamed protein product</fullName>
    </submittedName>
</protein>
<reference evidence="1" key="1">
    <citation type="submission" date="2023-04" db="EMBL/GenBank/DDBJ databases">
        <title>Phytophthora fragariaefolia NBRC 109709.</title>
        <authorList>
            <person name="Ichikawa N."/>
            <person name="Sato H."/>
            <person name="Tonouchi N."/>
        </authorList>
    </citation>
    <scope>NUCLEOTIDE SEQUENCE</scope>
    <source>
        <strain evidence="1">NBRC 109709</strain>
    </source>
</reference>